<evidence type="ECO:0000313" key="3">
    <source>
        <dbReference type="EMBL" id="OCL36846.1"/>
    </source>
</evidence>
<feature type="compositionally biased region" description="Basic and acidic residues" evidence="1">
    <location>
        <begin position="65"/>
        <end position="76"/>
    </location>
</feature>
<feature type="compositionally biased region" description="Low complexity" evidence="1">
    <location>
        <begin position="29"/>
        <end position="42"/>
    </location>
</feature>
<keyword evidence="2" id="KW-0812">Transmembrane</keyword>
<feature type="transmembrane region" description="Helical" evidence="2">
    <location>
        <begin position="94"/>
        <end position="114"/>
    </location>
</feature>
<keyword evidence="2" id="KW-1133">Transmembrane helix</keyword>
<comment type="caution">
    <text evidence="3">The sequence shown here is derived from an EMBL/GenBank/DDBJ whole genome shotgun (WGS) entry which is preliminary data.</text>
</comment>
<gene>
    <name evidence="3" type="ORF">BCR15_12965</name>
</gene>
<name>A0A1C0AR95_9ACTN</name>
<proteinExistence type="predicted"/>
<organism evidence="3 4">
    <name type="scientific">Tessaracoccus lapidicaptus</name>
    <dbReference type="NCBI Taxonomy" id="1427523"/>
    <lineage>
        <taxon>Bacteria</taxon>
        <taxon>Bacillati</taxon>
        <taxon>Actinomycetota</taxon>
        <taxon>Actinomycetes</taxon>
        <taxon>Propionibacteriales</taxon>
        <taxon>Propionibacteriaceae</taxon>
        <taxon>Tessaracoccus</taxon>
    </lineage>
</organism>
<protein>
    <submittedName>
        <fullName evidence="3">Uncharacterized protein</fullName>
    </submittedName>
</protein>
<keyword evidence="2" id="KW-0472">Membrane</keyword>
<feature type="compositionally biased region" description="Pro residues" evidence="1">
    <location>
        <begin position="43"/>
        <end position="57"/>
    </location>
</feature>
<dbReference type="EMBL" id="MBQD01000005">
    <property type="protein sequence ID" value="OCL36846.1"/>
    <property type="molecule type" value="Genomic_DNA"/>
</dbReference>
<dbReference type="AlphaFoldDB" id="A0A1C0AR95"/>
<evidence type="ECO:0000313" key="4">
    <source>
        <dbReference type="Proteomes" id="UP000093501"/>
    </source>
</evidence>
<feature type="region of interest" description="Disordered" evidence="1">
    <location>
        <begin position="117"/>
        <end position="143"/>
    </location>
</feature>
<feature type="region of interest" description="Disordered" evidence="1">
    <location>
        <begin position="1"/>
        <end position="92"/>
    </location>
</feature>
<evidence type="ECO:0000256" key="2">
    <source>
        <dbReference type="SAM" id="Phobius"/>
    </source>
</evidence>
<reference evidence="4" key="1">
    <citation type="submission" date="2016-07" db="EMBL/GenBank/DDBJ databases">
        <authorList>
            <person name="Florea S."/>
            <person name="Webb J.S."/>
            <person name="Jaromczyk J."/>
            <person name="Schardl C.L."/>
        </authorList>
    </citation>
    <scope>NUCLEOTIDE SEQUENCE [LARGE SCALE GENOMIC DNA]</scope>
    <source>
        <strain evidence="4">IPBSL-7</strain>
    </source>
</reference>
<sequence length="143" mass="14242">MVGLSPTAAALEHAPADGTHQEGHAHQDAPASPTAMASTAPPTTRPPTTAPAPPAPEPTGDDPEGDGHSAEGDGHSAEGGGHGDAGDSVDRPRALVFGGFGLVNGAVMLYAGLLRRRTAPDHSRRRAARAAALAAATPKGDVR</sequence>
<evidence type="ECO:0000256" key="1">
    <source>
        <dbReference type="SAM" id="MobiDB-lite"/>
    </source>
</evidence>
<dbReference type="Proteomes" id="UP000093501">
    <property type="component" value="Unassembled WGS sequence"/>
</dbReference>
<accession>A0A1C0AR95</accession>
<keyword evidence="4" id="KW-1185">Reference proteome</keyword>